<dbReference type="InterPro" id="IPR013216">
    <property type="entry name" value="Methyltransf_11"/>
</dbReference>
<protein>
    <submittedName>
        <fullName evidence="2">UbiE/COQ5 methyltransferase</fullName>
    </submittedName>
</protein>
<evidence type="ECO:0000313" key="3">
    <source>
        <dbReference type="Proteomes" id="UP000002531"/>
    </source>
</evidence>
<gene>
    <name evidence="2" type="ordered locus">Nwi_1896</name>
</gene>
<dbReference type="OrthoDB" id="9777638at2"/>
<dbReference type="AlphaFoldDB" id="Q3SRD5"/>
<dbReference type="SMR" id="Q3SRD5"/>
<feature type="domain" description="Methyltransferase type 11" evidence="1">
    <location>
        <begin position="55"/>
        <end position="152"/>
    </location>
</feature>
<sequence>MAGVPETQNADQIAYWNGPGGQRWADRQRVQDELLEPVSTILLDRARAMPGERIIDVGCGCGATTRAFAEQVGVSGYVLGIDVSAPMLERAGQIAPQAGRVEFRLADAAEHPFRPARFDLIASRFGVMFFAEPASAFANLRKALRPLGRLAFICWREPRFNPWLMAPLQAAYKHVPKLPDLGPEDPGPFSFASEERVHRILGQAGFSEIAMEACELALDISVGGGLDAAVRSALQIGPASRALDGQPAEVIAAAENSIREALAPFAQKQTVVLPASIWIVTARNL</sequence>
<evidence type="ECO:0000259" key="1">
    <source>
        <dbReference type="Pfam" id="PF08241"/>
    </source>
</evidence>
<dbReference type="PANTHER" id="PTHR43591:SF24">
    <property type="entry name" value="2-METHOXY-6-POLYPRENYL-1,4-BENZOQUINOL METHYLASE, MITOCHONDRIAL"/>
    <property type="match status" value="1"/>
</dbReference>
<dbReference type="RefSeq" id="WP_011315152.1">
    <property type="nucleotide sequence ID" value="NC_007406.1"/>
</dbReference>
<dbReference type="CDD" id="cd02440">
    <property type="entry name" value="AdoMet_MTases"/>
    <property type="match status" value="1"/>
</dbReference>
<keyword evidence="2" id="KW-0808">Transferase</keyword>
<dbReference type="eggNOG" id="COG2226">
    <property type="taxonomic scope" value="Bacteria"/>
</dbReference>
<dbReference type="EMBL" id="CP000115">
    <property type="protein sequence ID" value="ABA05156.1"/>
    <property type="molecule type" value="Genomic_DNA"/>
</dbReference>
<evidence type="ECO:0000313" key="2">
    <source>
        <dbReference type="EMBL" id="ABA05156.1"/>
    </source>
</evidence>
<proteinExistence type="predicted"/>
<keyword evidence="3" id="KW-1185">Reference proteome</keyword>
<name>Q3SRD5_NITWN</name>
<keyword evidence="2" id="KW-0489">Methyltransferase</keyword>
<dbReference type="KEGG" id="nwi:Nwi_1896"/>
<dbReference type="PANTHER" id="PTHR43591">
    <property type="entry name" value="METHYLTRANSFERASE"/>
    <property type="match status" value="1"/>
</dbReference>
<dbReference type="GO" id="GO:0008757">
    <property type="term" value="F:S-adenosylmethionine-dependent methyltransferase activity"/>
    <property type="evidence" value="ECO:0007669"/>
    <property type="project" value="InterPro"/>
</dbReference>
<dbReference type="Gene3D" id="3.40.50.150">
    <property type="entry name" value="Vaccinia Virus protein VP39"/>
    <property type="match status" value="1"/>
</dbReference>
<accession>Q3SRD5</accession>
<dbReference type="HOGENOM" id="CLU_037990_2_5_5"/>
<dbReference type="InterPro" id="IPR029063">
    <property type="entry name" value="SAM-dependent_MTases_sf"/>
</dbReference>
<organism evidence="2 3">
    <name type="scientific">Nitrobacter winogradskyi (strain ATCC 25391 / DSM 10237 / CIP 104748 / NCIMB 11846 / Nb-255)</name>
    <dbReference type="NCBI Taxonomy" id="323098"/>
    <lineage>
        <taxon>Bacteria</taxon>
        <taxon>Pseudomonadati</taxon>
        <taxon>Pseudomonadota</taxon>
        <taxon>Alphaproteobacteria</taxon>
        <taxon>Hyphomicrobiales</taxon>
        <taxon>Nitrobacteraceae</taxon>
        <taxon>Nitrobacter</taxon>
    </lineage>
</organism>
<dbReference type="SUPFAM" id="SSF53335">
    <property type="entry name" value="S-adenosyl-L-methionine-dependent methyltransferases"/>
    <property type="match status" value="1"/>
</dbReference>
<dbReference type="GO" id="GO:0032259">
    <property type="term" value="P:methylation"/>
    <property type="evidence" value="ECO:0007669"/>
    <property type="project" value="UniProtKB-KW"/>
</dbReference>
<dbReference type="Pfam" id="PF08241">
    <property type="entry name" value="Methyltransf_11"/>
    <property type="match status" value="1"/>
</dbReference>
<reference evidence="2 3" key="1">
    <citation type="journal article" date="2006" name="Appl. Environ. Microbiol.">
        <title>Genome sequence of the chemolithoautotrophic nitrite-oxidizing bacterium Nitrobacter winogradskyi Nb-255.</title>
        <authorList>
            <person name="Starkenburg S.R."/>
            <person name="Chain P.S."/>
            <person name="Sayavedra-Soto L.A."/>
            <person name="Hauser L."/>
            <person name="Land M.L."/>
            <person name="Larimer F.W."/>
            <person name="Malfatti S.A."/>
            <person name="Klotz M.G."/>
            <person name="Bottomley P.J."/>
            <person name="Arp D.J."/>
            <person name="Hickey W.J."/>
        </authorList>
    </citation>
    <scope>NUCLEOTIDE SEQUENCE [LARGE SCALE GENOMIC DNA]</scope>
    <source>
        <strain evidence="3">ATCC 25391 / DSM 10237 / CIP 104748 / NCIMB 11846 / Nb-255</strain>
    </source>
</reference>
<dbReference type="Proteomes" id="UP000002531">
    <property type="component" value="Chromosome"/>
</dbReference>